<gene>
    <name evidence="1" type="ORF">NP493_631g00001</name>
</gene>
<dbReference type="EMBL" id="JAODUO010000630">
    <property type="protein sequence ID" value="KAK2176920.1"/>
    <property type="molecule type" value="Genomic_DNA"/>
</dbReference>
<evidence type="ECO:0000313" key="1">
    <source>
        <dbReference type="EMBL" id="KAK2176920.1"/>
    </source>
</evidence>
<sequence>MKEGNLTPEVWQVEPVLRITSHPLSLQLQGLEPLLFLYGRVTLQQVPLVTTQVKHLEGILHLHVEHRIFAVHDGTHFTVVHVNSALVDQQVPPQHVLDGIDHLMVKEEEDPVLGPAARVHFHQLTRVNQF</sequence>
<accession>A0AAD9NNU7</accession>
<dbReference type="Proteomes" id="UP001209878">
    <property type="component" value="Unassembled WGS sequence"/>
</dbReference>
<proteinExistence type="predicted"/>
<name>A0AAD9NNU7_RIDPI</name>
<reference evidence="1" key="1">
    <citation type="journal article" date="2023" name="Mol. Biol. Evol.">
        <title>Third-Generation Sequencing Reveals the Adaptive Role of the Epigenome in Three Deep-Sea Polychaetes.</title>
        <authorList>
            <person name="Perez M."/>
            <person name="Aroh O."/>
            <person name="Sun Y."/>
            <person name="Lan Y."/>
            <person name="Juniper S.K."/>
            <person name="Young C.R."/>
            <person name="Angers B."/>
            <person name="Qian P.Y."/>
        </authorList>
    </citation>
    <scope>NUCLEOTIDE SEQUENCE</scope>
    <source>
        <strain evidence="1">R07B-5</strain>
    </source>
</reference>
<protein>
    <submittedName>
        <fullName evidence="1">Uncharacterized protein</fullName>
    </submittedName>
</protein>
<evidence type="ECO:0000313" key="2">
    <source>
        <dbReference type="Proteomes" id="UP001209878"/>
    </source>
</evidence>
<organism evidence="1 2">
    <name type="scientific">Ridgeia piscesae</name>
    <name type="common">Tubeworm</name>
    <dbReference type="NCBI Taxonomy" id="27915"/>
    <lineage>
        <taxon>Eukaryota</taxon>
        <taxon>Metazoa</taxon>
        <taxon>Spiralia</taxon>
        <taxon>Lophotrochozoa</taxon>
        <taxon>Annelida</taxon>
        <taxon>Polychaeta</taxon>
        <taxon>Sedentaria</taxon>
        <taxon>Canalipalpata</taxon>
        <taxon>Sabellida</taxon>
        <taxon>Siboglinidae</taxon>
        <taxon>Ridgeia</taxon>
    </lineage>
</organism>
<keyword evidence="2" id="KW-1185">Reference proteome</keyword>
<dbReference type="AlphaFoldDB" id="A0AAD9NNU7"/>
<comment type="caution">
    <text evidence="1">The sequence shown here is derived from an EMBL/GenBank/DDBJ whole genome shotgun (WGS) entry which is preliminary data.</text>
</comment>